<reference evidence="1 2" key="1">
    <citation type="journal article" date="2019" name="J. Hered.">
        <title>An Improved Genome Assembly for Drosophila navojoa, the Basal Species in the mojavensis Cluster.</title>
        <authorList>
            <person name="Vanderlinde T."/>
            <person name="Dupim E.G."/>
            <person name="Nazario-Yepiz N.O."/>
            <person name="Carvalho A.B."/>
        </authorList>
    </citation>
    <scope>NUCLEOTIDE SEQUENCE [LARGE SCALE GENOMIC DNA]</scope>
    <source>
        <strain evidence="1">Navoj_Jal97</strain>
        <tissue evidence="1">Whole organism</tissue>
    </source>
</reference>
<gene>
    <name evidence="1" type="ORF">AWZ03_013990</name>
</gene>
<evidence type="ECO:0000313" key="1">
    <source>
        <dbReference type="EMBL" id="TDG39589.1"/>
    </source>
</evidence>
<comment type="caution">
    <text evidence="1">The sequence shown here is derived from an EMBL/GenBank/DDBJ whole genome shotgun (WGS) entry which is preliminary data.</text>
</comment>
<proteinExistence type="predicted"/>
<name>A0A484ASM0_DRONA</name>
<keyword evidence="2" id="KW-1185">Reference proteome</keyword>
<dbReference type="Proteomes" id="UP000295192">
    <property type="component" value="Unassembled WGS sequence"/>
</dbReference>
<dbReference type="AlphaFoldDB" id="A0A484ASM0"/>
<dbReference type="OMA" id="CCIWNGA"/>
<organism evidence="1 2">
    <name type="scientific">Drosophila navojoa</name>
    <name type="common">Fruit fly</name>
    <dbReference type="NCBI Taxonomy" id="7232"/>
    <lineage>
        <taxon>Eukaryota</taxon>
        <taxon>Metazoa</taxon>
        <taxon>Ecdysozoa</taxon>
        <taxon>Arthropoda</taxon>
        <taxon>Hexapoda</taxon>
        <taxon>Insecta</taxon>
        <taxon>Pterygota</taxon>
        <taxon>Neoptera</taxon>
        <taxon>Endopterygota</taxon>
        <taxon>Diptera</taxon>
        <taxon>Brachycera</taxon>
        <taxon>Muscomorpha</taxon>
        <taxon>Ephydroidea</taxon>
        <taxon>Drosophilidae</taxon>
        <taxon>Drosophila</taxon>
    </lineage>
</organism>
<evidence type="ECO:0000313" key="2">
    <source>
        <dbReference type="Proteomes" id="UP000295192"/>
    </source>
</evidence>
<dbReference type="EMBL" id="LSRL02000940">
    <property type="protein sequence ID" value="TDG39589.1"/>
    <property type="molecule type" value="Genomic_DNA"/>
</dbReference>
<protein>
    <submittedName>
        <fullName evidence="1">Uncharacterized protein</fullName>
    </submittedName>
</protein>
<accession>A0A484ASM0</accession>
<sequence length="113" mass="12630">MLAALQYCCIWNGACMSYRPRRIKQLELELEPARPAVVTAAATAAVTAVGLLHLGPAWSVAPMPHTRQPTPMHLECSSESMDERRFVSEMNLDFNPYDSCFRIQYASDKAQPT</sequence>